<dbReference type="PROSITE" id="PS51767">
    <property type="entry name" value="PEPTIDASE_A1"/>
    <property type="match status" value="1"/>
</dbReference>
<gene>
    <name evidence="10" type="ORF">PILCRDRAFT_430127</name>
</gene>
<dbReference type="STRING" id="765440.A0A0C3C274"/>
<dbReference type="InterPro" id="IPR001461">
    <property type="entry name" value="Aspartic_peptidase_A1"/>
</dbReference>
<keyword evidence="6" id="KW-1015">Disulfide bond</keyword>
<proteinExistence type="inferred from homology"/>
<keyword evidence="4 7" id="KW-0378">Hydrolase</keyword>
<evidence type="ECO:0000256" key="5">
    <source>
        <dbReference type="PIRSR" id="PIRSR601461-1"/>
    </source>
</evidence>
<evidence type="ECO:0000256" key="3">
    <source>
        <dbReference type="ARBA" id="ARBA00022750"/>
    </source>
</evidence>
<dbReference type="SUPFAM" id="SSF50630">
    <property type="entry name" value="Acid proteases"/>
    <property type="match status" value="1"/>
</dbReference>
<dbReference type="HOGENOM" id="CLU_013253_0_1_1"/>
<dbReference type="PRINTS" id="PR00792">
    <property type="entry name" value="PEPSIN"/>
</dbReference>
<dbReference type="Pfam" id="PF00026">
    <property type="entry name" value="Asp"/>
    <property type="match status" value="1"/>
</dbReference>
<dbReference type="EMBL" id="KN832990">
    <property type="protein sequence ID" value="KIM83597.1"/>
    <property type="molecule type" value="Genomic_DNA"/>
</dbReference>
<dbReference type="PANTHER" id="PTHR47966:SF2">
    <property type="entry name" value="ASPERGILLOPEPSIN-1-RELATED"/>
    <property type="match status" value="1"/>
</dbReference>
<dbReference type="OrthoDB" id="2907552at2759"/>
<accession>A0A0C3C274</accession>
<dbReference type="CDD" id="cd06097">
    <property type="entry name" value="Aspergillopepsin_like"/>
    <property type="match status" value="1"/>
</dbReference>
<organism evidence="10 11">
    <name type="scientific">Piloderma croceum (strain F 1598)</name>
    <dbReference type="NCBI Taxonomy" id="765440"/>
    <lineage>
        <taxon>Eukaryota</taxon>
        <taxon>Fungi</taxon>
        <taxon>Dikarya</taxon>
        <taxon>Basidiomycota</taxon>
        <taxon>Agaricomycotina</taxon>
        <taxon>Agaricomycetes</taxon>
        <taxon>Agaricomycetidae</taxon>
        <taxon>Atheliales</taxon>
        <taxon>Atheliaceae</taxon>
        <taxon>Piloderma</taxon>
    </lineage>
</organism>
<dbReference type="FunFam" id="2.40.70.10:FF:000026">
    <property type="entry name" value="Endothiapepsin"/>
    <property type="match status" value="1"/>
</dbReference>
<feature type="active site" evidence="5">
    <location>
        <position position="100"/>
    </location>
</feature>
<dbReference type="InterPro" id="IPR034163">
    <property type="entry name" value="Aspergillopepsin-like_cat_dom"/>
</dbReference>
<dbReference type="GO" id="GO:0004190">
    <property type="term" value="F:aspartic-type endopeptidase activity"/>
    <property type="evidence" value="ECO:0007669"/>
    <property type="project" value="UniProtKB-KW"/>
</dbReference>
<evidence type="ECO:0000256" key="8">
    <source>
        <dbReference type="SAM" id="SignalP"/>
    </source>
</evidence>
<reference evidence="11" key="2">
    <citation type="submission" date="2015-01" db="EMBL/GenBank/DDBJ databases">
        <title>Evolutionary Origins and Diversification of the Mycorrhizal Mutualists.</title>
        <authorList>
            <consortium name="DOE Joint Genome Institute"/>
            <consortium name="Mycorrhizal Genomics Consortium"/>
            <person name="Kohler A."/>
            <person name="Kuo A."/>
            <person name="Nagy L.G."/>
            <person name="Floudas D."/>
            <person name="Copeland A."/>
            <person name="Barry K.W."/>
            <person name="Cichocki N."/>
            <person name="Veneault-Fourrey C."/>
            <person name="LaButti K."/>
            <person name="Lindquist E.A."/>
            <person name="Lipzen A."/>
            <person name="Lundell T."/>
            <person name="Morin E."/>
            <person name="Murat C."/>
            <person name="Riley R."/>
            <person name="Ohm R."/>
            <person name="Sun H."/>
            <person name="Tunlid A."/>
            <person name="Henrissat B."/>
            <person name="Grigoriev I.V."/>
            <person name="Hibbett D.S."/>
            <person name="Martin F."/>
        </authorList>
    </citation>
    <scope>NUCLEOTIDE SEQUENCE [LARGE SCALE GENOMIC DNA]</scope>
    <source>
        <strain evidence="11">F 1598</strain>
    </source>
</reference>
<evidence type="ECO:0000259" key="9">
    <source>
        <dbReference type="PROSITE" id="PS51767"/>
    </source>
</evidence>
<dbReference type="InParanoid" id="A0A0C3C274"/>
<feature type="disulfide bond" evidence="6">
    <location>
        <begin position="320"/>
        <end position="352"/>
    </location>
</feature>
<feature type="chain" id="PRO_5002162026" description="Peptidase A1 domain-containing protein" evidence="8">
    <location>
        <begin position="20"/>
        <end position="394"/>
    </location>
</feature>
<dbReference type="InterPro" id="IPR033121">
    <property type="entry name" value="PEPTIDASE_A1"/>
</dbReference>
<feature type="active site" evidence="5">
    <location>
        <position position="284"/>
    </location>
</feature>
<evidence type="ECO:0000256" key="6">
    <source>
        <dbReference type="PIRSR" id="PIRSR601461-2"/>
    </source>
</evidence>
<dbReference type="Gene3D" id="2.40.70.10">
    <property type="entry name" value="Acid Proteases"/>
    <property type="match status" value="2"/>
</dbReference>
<evidence type="ECO:0000313" key="11">
    <source>
        <dbReference type="Proteomes" id="UP000054166"/>
    </source>
</evidence>
<comment type="similarity">
    <text evidence="1 7">Belongs to the peptidase A1 family.</text>
</comment>
<dbReference type="Proteomes" id="UP000054166">
    <property type="component" value="Unassembled WGS sequence"/>
</dbReference>
<sequence length="394" mass="41619">MYPLTQIALALVTLLSVTAASLFEKREFFSVMQVPNTKFVANGPAAYAKAFQKYNKPMPHDLAVATGNDGSVTATPVDAYDSEYLCPVSIDGQILALEFDSGSSDLWVFSTSLPLSQQKGHVIFDPSKSKNWKALSGYTWNITYGDKSGASGTVGTDVVTVGGTSVSGQAVEIATQVSSQFVSDTANNGLLGLAFSSINTVKPQKQKTFFDLAKPSLSSPVFTADLKHHAPGTYDFGTINSAKYTGAITYTNVVTSKGFWEFTGSGYAVGNGSFVSSSIDAIADTGTTLIYLPDAVVTAYYQQVSGASYDSSQGGYTFPCSATLPNLTLGIGSYRAVVPGQYINYSPRGSKCFGGVQSNTGIGFSIYGDVFLKSQFVIFDGSSTPRLGFASKPT</sequence>
<feature type="domain" description="Peptidase A1" evidence="9">
    <location>
        <begin position="84"/>
        <end position="390"/>
    </location>
</feature>
<name>A0A0C3C274_PILCF</name>
<keyword evidence="11" id="KW-1185">Reference proteome</keyword>
<keyword evidence="8" id="KW-0732">Signal</keyword>
<evidence type="ECO:0000313" key="10">
    <source>
        <dbReference type="EMBL" id="KIM83597.1"/>
    </source>
</evidence>
<feature type="signal peptide" evidence="8">
    <location>
        <begin position="1"/>
        <end position="19"/>
    </location>
</feature>
<keyword evidence="3 7" id="KW-0064">Aspartyl protease</keyword>
<dbReference type="GO" id="GO:0006508">
    <property type="term" value="P:proteolysis"/>
    <property type="evidence" value="ECO:0007669"/>
    <property type="project" value="UniProtKB-KW"/>
</dbReference>
<reference evidence="10 11" key="1">
    <citation type="submission" date="2014-04" db="EMBL/GenBank/DDBJ databases">
        <authorList>
            <consortium name="DOE Joint Genome Institute"/>
            <person name="Kuo A."/>
            <person name="Tarkka M."/>
            <person name="Buscot F."/>
            <person name="Kohler A."/>
            <person name="Nagy L.G."/>
            <person name="Floudas D."/>
            <person name="Copeland A."/>
            <person name="Barry K.W."/>
            <person name="Cichocki N."/>
            <person name="Veneault-Fourrey C."/>
            <person name="LaButti K."/>
            <person name="Lindquist E.A."/>
            <person name="Lipzen A."/>
            <person name="Lundell T."/>
            <person name="Morin E."/>
            <person name="Murat C."/>
            <person name="Sun H."/>
            <person name="Tunlid A."/>
            <person name="Henrissat B."/>
            <person name="Grigoriev I.V."/>
            <person name="Hibbett D.S."/>
            <person name="Martin F."/>
            <person name="Nordberg H.P."/>
            <person name="Cantor M.N."/>
            <person name="Hua S.X."/>
        </authorList>
    </citation>
    <scope>NUCLEOTIDE SEQUENCE [LARGE SCALE GENOMIC DNA]</scope>
    <source>
        <strain evidence="10 11">F 1598</strain>
    </source>
</reference>
<dbReference type="PROSITE" id="PS00141">
    <property type="entry name" value="ASP_PROTEASE"/>
    <property type="match status" value="1"/>
</dbReference>
<evidence type="ECO:0000256" key="2">
    <source>
        <dbReference type="ARBA" id="ARBA00022670"/>
    </source>
</evidence>
<dbReference type="AlphaFoldDB" id="A0A0C3C274"/>
<protein>
    <recommendedName>
        <fullName evidence="9">Peptidase A1 domain-containing protein</fullName>
    </recommendedName>
</protein>
<evidence type="ECO:0000256" key="1">
    <source>
        <dbReference type="ARBA" id="ARBA00007447"/>
    </source>
</evidence>
<evidence type="ECO:0000256" key="7">
    <source>
        <dbReference type="RuleBase" id="RU000454"/>
    </source>
</evidence>
<keyword evidence="2 7" id="KW-0645">Protease</keyword>
<dbReference type="FunFam" id="2.40.70.10:FF:000024">
    <property type="entry name" value="Endothiapepsin"/>
    <property type="match status" value="1"/>
</dbReference>
<dbReference type="InterPro" id="IPR021109">
    <property type="entry name" value="Peptidase_aspartic_dom_sf"/>
</dbReference>
<dbReference type="PANTHER" id="PTHR47966">
    <property type="entry name" value="BETA-SITE APP-CLEAVING ENZYME, ISOFORM A-RELATED"/>
    <property type="match status" value="1"/>
</dbReference>
<evidence type="ECO:0000256" key="4">
    <source>
        <dbReference type="ARBA" id="ARBA00022801"/>
    </source>
</evidence>
<dbReference type="InterPro" id="IPR001969">
    <property type="entry name" value="Aspartic_peptidase_AS"/>
</dbReference>